<comment type="caution">
    <text evidence="2">The sequence shown here is derived from an EMBL/GenBank/DDBJ whole genome shotgun (WGS) entry which is preliminary data.</text>
</comment>
<keyword evidence="2" id="KW-0808">Transferase</keyword>
<dbReference type="AlphaFoldDB" id="A0A0W0EV34"/>
<name>A0A0W0EV34_MONRR</name>
<accession>A0A0W0EV34</accession>
<dbReference type="eggNOG" id="ENOG502RY5I">
    <property type="taxonomic scope" value="Eukaryota"/>
</dbReference>
<gene>
    <name evidence="2" type="ORF">WG66_19439</name>
</gene>
<evidence type="ECO:0000259" key="1">
    <source>
        <dbReference type="PROSITE" id="PS51186"/>
    </source>
</evidence>
<evidence type="ECO:0000313" key="3">
    <source>
        <dbReference type="Proteomes" id="UP000054988"/>
    </source>
</evidence>
<protein>
    <submittedName>
        <fullName evidence="2">Putative acyl-CoA N-acyltransferase</fullName>
    </submittedName>
</protein>
<dbReference type="Proteomes" id="UP000054988">
    <property type="component" value="Unassembled WGS sequence"/>
</dbReference>
<dbReference type="Pfam" id="PF13302">
    <property type="entry name" value="Acetyltransf_3"/>
    <property type="match status" value="1"/>
</dbReference>
<dbReference type="InterPro" id="IPR051531">
    <property type="entry name" value="N-acetyltransferase"/>
</dbReference>
<sequence length="294" mass="33816">MFITNRLNLRPFAVGDSDLLLKMWNTEPVQLTITNEYIVPRPPKYKEELEKWINETTFFVIIETKDKNEFMGFASLKVGSFSHRDSLYGIGLLPEFWNKGYGTEVTKFVVDYTFVSLGVHRVSLNVFGCNQGAIAVYKKILVTFPTIVFLTERLTLRAAQPSDTDLILKLYITASVQRTITHEFVYPRSPKNEFMGFASLRVEPFSHRDPIDGIALLPEFWNKGYGMEVTKLIVDDNQGGIAMYEKIGFLEEGTKRKASWIMGRWEDQVFMGILDNEWEALELKSEAQHSRQSV</sequence>
<dbReference type="EMBL" id="LATX01002510">
    <property type="protein sequence ID" value="KTB27934.1"/>
    <property type="molecule type" value="Genomic_DNA"/>
</dbReference>
<keyword evidence="2" id="KW-0012">Acyltransferase</keyword>
<dbReference type="CDD" id="cd04301">
    <property type="entry name" value="NAT_SF"/>
    <property type="match status" value="1"/>
</dbReference>
<dbReference type="Gene3D" id="3.40.630.30">
    <property type="match status" value="3"/>
</dbReference>
<evidence type="ECO:0000313" key="2">
    <source>
        <dbReference type="EMBL" id="KTB27934.1"/>
    </source>
</evidence>
<reference evidence="2 3" key="1">
    <citation type="submission" date="2015-12" db="EMBL/GenBank/DDBJ databases">
        <title>Draft genome sequence of Moniliophthora roreri, the causal agent of frosty pod rot of cacao.</title>
        <authorList>
            <person name="Aime M.C."/>
            <person name="Diaz-Valderrama J.R."/>
            <person name="Kijpornyongpan T."/>
            <person name="Phillips-Mora W."/>
        </authorList>
    </citation>
    <scope>NUCLEOTIDE SEQUENCE [LARGE SCALE GENOMIC DNA]</scope>
    <source>
        <strain evidence="2 3">MCA 2952</strain>
    </source>
</reference>
<proteinExistence type="predicted"/>
<feature type="domain" description="N-acetyltransferase" evidence="1">
    <location>
        <begin position="7"/>
        <end position="157"/>
    </location>
</feature>
<dbReference type="PROSITE" id="PS51186">
    <property type="entry name" value="GNAT"/>
    <property type="match status" value="1"/>
</dbReference>
<dbReference type="GO" id="GO:0016747">
    <property type="term" value="F:acyltransferase activity, transferring groups other than amino-acyl groups"/>
    <property type="evidence" value="ECO:0007669"/>
    <property type="project" value="InterPro"/>
</dbReference>
<dbReference type="SUPFAM" id="SSF55729">
    <property type="entry name" value="Acyl-CoA N-acyltransferases (Nat)"/>
    <property type="match status" value="2"/>
</dbReference>
<dbReference type="InterPro" id="IPR016181">
    <property type="entry name" value="Acyl_CoA_acyltransferase"/>
</dbReference>
<organism evidence="2 3">
    <name type="scientific">Moniliophthora roreri</name>
    <name type="common">Frosty pod rot fungus</name>
    <name type="synonym">Monilia roreri</name>
    <dbReference type="NCBI Taxonomy" id="221103"/>
    <lineage>
        <taxon>Eukaryota</taxon>
        <taxon>Fungi</taxon>
        <taxon>Dikarya</taxon>
        <taxon>Basidiomycota</taxon>
        <taxon>Agaricomycotina</taxon>
        <taxon>Agaricomycetes</taxon>
        <taxon>Agaricomycetidae</taxon>
        <taxon>Agaricales</taxon>
        <taxon>Marasmiineae</taxon>
        <taxon>Marasmiaceae</taxon>
        <taxon>Moniliophthora</taxon>
    </lineage>
</organism>
<dbReference type="PANTHER" id="PTHR43792">
    <property type="entry name" value="GNAT FAMILY, PUTATIVE (AFU_ORTHOLOGUE AFUA_3G00765)-RELATED-RELATED"/>
    <property type="match status" value="1"/>
</dbReference>
<dbReference type="InterPro" id="IPR000182">
    <property type="entry name" value="GNAT_dom"/>
</dbReference>